<organism evidence="1 2">
    <name type="scientific">Caerostris extrusa</name>
    <name type="common">Bark spider</name>
    <name type="synonym">Caerostris bankana</name>
    <dbReference type="NCBI Taxonomy" id="172846"/>
    <lineage>
        <taxon>Eukaryota</taxon>
        <taxon>Metazoa</taxon>
        <taxon>Ecdysozoa</taxon>
        <taxon>Arthropoda</taxon>
        <taxon>Chelicerata</taxon>
        <taxon>Arachnida</taxon>
        <taxon>Araneae</taxon>
        <taxon>Araneomorphae</taxon>
        <taxon>Entelegynae</taxon>
        <taxon>Araneoidea</taxon>
        <taxon>Araneidae</taxon>
        <taxon>Caerostris</taxon>
    </lineage>
</organism>
<dbReference type="Proteomes" id="UP001054945">
    <property type="component" value="Unassembled WGS sequence"/>
</dbReference>
<evidence type="ECO:0000313" key="1">
    <source>
        <dbReference type="EMBL" id="GIY81586.1"/>
    </source>
</evidence>
<keyword evidence="2" id="KW-1185">Reference proteome</keyword>
<accession>A0AAV4WHY3</accession>
<proteinExistence type="predicted"/>
<gene>
    <name evidence="1" type="ORF">CEXT_776751</name>
</gene>
<dbReference type="AlphaFoldDB" id="A0AAV4WHY3"/>
<dbReference type="EMBL" id="BPLR01016143">
    <property type="protein sequence ID" value="GIY81586.1"/>
    <property type="molecule type" value="Genomic_DNA"/>
</dbReference>
<evidence type="ECO:0000313" key="2">
    <source>
        <dbReference type="Proteomes" id="UP001054945"/>
    </source>
</evidence>
<sequence>MPSANADSFPEEIFCIKGHGQPAIGKGVLGKYLGRNAFPPRSCVWRRPTDSLGTHQGFKGASETDSLSFSHLEPLLSERKHRDIISSAPGLGEF</sequence>
<reference evidence="1 2" key="1">
    <citation type="submission" date="2021-06" db="EMBL/GenBank/DDBJ databases">
        <title>Caerostris extrusa draft genome.</title>
        <authorList>
            <person name="Kono N."/>
            <person name="Arakawa K."/>
        </authorList>
    </citation>
    <scope>NUCLEOTIDE SEQUENCE [LARGE SCALE GENOMIC DNA]</scope>
</reference>
<comment type="caution">
    <text evidence="1">The sequence shown here is derived from an EMBL/GenBank/DDBJ whole genome shotgun (WGS) entry which is preliminary data.</text>
</comment>
<protein>
    <submittedName>
        <fullName evidence="1">Uncharacterized protein</fullName>
    </submittedName>
</protein>
<name>A0AAV4WHY3_CAEEX</name>